<reference evidence="2 3" key="2">
    <citation type="submission" date="2018-11" db="EMBL/GenBank/DDBJ databases">
        <authorList>
            <consortium name="Pathogen Informatics"/>
        </authorList>
    </citation>
    <scope>NUCLEOTIDE SEQUENCE [LARGE SCALE GENOMIC DNA]</scope>
</reference>
<dbReference type="GO" id="GO:0004190">
    <property type="term" value="F:aspartic-type endopeptidase activity"/>
    <property type="evidence" value="ECO:0007669"/>
    <property type="project" value="InterPro"/>
</dbReference>
<evidence type="ECO:0000313" key="3">
    <source>
        <dbReference type="Proteomes" id="UP000271162"/>
    </source>
</evidence>
<feature type="region of interest" description="Disordered" evidence="1">
    <location>
        <begin position="115"/>
        <end position="150"/>
    </location>
</feature>
<keyword evidence="3" id="KW-1185">Reference proteome</keyword>
<dbReference type="Proteomes" id="UP000271162">
    <property type="component" value="Unassembled WGS sequence"/>
</dbReference>
<organism evidence="4">
    <name type="scientific">Nippostrongylus brasiliensis</name>
    <name type="common">Rat hookworm</name>
    <dbReference type="NCBI Taxonomy" id="27835"/>
    <lineage>
        <taxon>Eukaryota</taxon>
        <taxon>Metazoa</taxon>
        <taxon>Ecdysozoa</taxon>
        <taxon>Nematoda</taxon>
        <taxon>Chromadorea</taxon>
        <taxon>Rhabditida</taxon>
        <taxon>Rhabditina</taxon>
        <taxon>Rhabditomorpha</taxon>
        <taxon>Strongyloidea</taxon>
        <taxon>Heligmosomidae</taxon>
        <taxon>Nippostrongylus</taxon>
    </lineage>
</organism>
<dbReference type="Pfam" id="PF13650">
    <property type="entry name" value="Asp_protease_2"/>
    <property type="match status" value="1"/>
</dbReference>
<dbReference type="PANTHER" id="PTHR47331:SF5">
    <property type="entry name" value="RIBONUCLEASE H"/>
    <property type="match status" value="1"/>
</dbReference>
<dbReference type="InterPro" id="IPR021109">
    <property type="entry name" value="Peptidase_aspartic_dom_sf"/>
</dbReference>
<accession>A0A0N4XR87</accession>
<dbReference type="InterPro" id="IPR001969">
    <property type="entry name" value="Aspartic_peptidase_AS"/>
</dbReference>
<name>A0A0N4XR87_NIPBR</name>
<feature type="compositionally biased region" description="Polar residues" evidence="1">
    <location>
        <begin position="115"/>
        <end position="131"/>
    </location>
</feature>
<dbReference type="OMA" id="LCASAHH"/>
<dbReference type="PANTHER" id="PTHR47331">
    <property type="entry name" value="PHD-TYPE DOMAIN-CONTAINING PROTEIN"/>
    <property type="match status" value="1"/>
</dbReference>
<dbReference type="Gene3D" id="2.40.70.10">
    <property type="entry name" value="Acid Proteases"/>
    <property type="match status" value="1"/>
</dbReference>
<dbReference type="AlphaFoldDB" id="A0A0N4XR87"/>
<dbReference type="EMBL" id="UYSL01010934">
    <property type="protein sequence ID" value="VDL68629.1"/>
    <property type="molecule type" value="Genomic_DNA"/>
</dbReference>
<dbReference type="WBParaSite" id="NBR_0000503901-mRNA-1">
    <property type="protein sequence ID" value="NBR_0000503901-mRNA-1"/>
    <property type="gene ID" value="NBR_0000503901"/>
</dbReference>
<gene>
    <name evidence="2" type="ORF">NBR_LOCUS5040</name>
</gene>
<evidence type="ECO:0000256" key="1">
    <source>
        <dbReference type="SAM" id="MobiDB-lite"/>
    </source>
</evidence>
<evidence type="ECO:0000313" key="2">
    <source>
        <dbReference type="EMBL" id="VDL68629.1"/>
    </source>
</evidence>
<sequence>MKRLFQFLEEVISSEEMISVYIEKSEETSNTEKAINAKKPIKSKPKMRCMYCDENHKSHSCTRYKTPQERSRYLRENKLCLLCASAQHATKDCKMRPCFNCQGAHHTSCCYSALKTSGSRPESEPTTPTLQKGTRKERREEKQTTRTSKVNLVSKANTNQGNSTTVEVLTAKCEVLATKEERDTSTTFLPTGEVTVVDPNSSSLKKVHALLDTGAELSFIDSQLADELRLATVGERTLRLATFGSKEVREAKCRKVQLPIWDAHGNPHLLQLMTHENLPKLCTTPPLSDEDLRFIKSSNIAIEIPKEKSNTVKPRLLIGCDQLWPLVRNDVPQIRLPSGLHTFGQSIDRNTQFV</sequence>
<evidence type="ECO:0000313" key="4">
    <source>
        <dbReference type="WBParaSite" id="NBR_0000503901-mRNA-1"/>
    </source>
</evidence>
<dbReference type="PROSITE" id="PS00141">
    <property type="entry name" value="ASP_PROTEASE"/>
    <property type="match status" value="1"/>
</dbReference>
<protein>
    <submittedName>
        <fullName evidence="4">DUF1758 domain-containing protein</fullName>
    </submittedName>
</protein>
<dbReference type="GO" id="GO:0006508">
    <property type="term" value="P:proteolysis"/>
    <property type="evidence" value="ECO:0007669"/>
    <property type="project" value="InterPro"/>
</dbReference>
<proteinExistence type="predicted"/>
<reference evidence="4" key="1">
    <citation type="submission" date="2017-02" db="UniProtKB">
        <authorList>
            <consortium name="WormBaseParasite"/>
        </authorList>
    </citation>
    <scope>IDENTIFICATION</scope>
</reference>